<gene>
    <name evidence="2" type="ORF">HNAJ_LOCUS7030</name>
</gene>
<proteinExistence type="predicted"/>
<reference evidence="2 3" key="2">
    <citation type="submission" date="2018-11" db="EMBL/GenBank/DDBJ databases">
        <authorList>
            <consortium name="Pathogen Informatics"/>
        </authorList>
    </citation>
    <scope>NUCLEOTIDE SEQUENCE [LARGE SCALE GENOMIC DNA]</scope>
</reference>
<feature type="region of interest" description="Disordered" evidence="1">
    <location>
        <begin position="16"/>
        <end position="46"/>
    </location>
</feature>
<keyword evidence="3" id="KW-1185">Reference proteome</keyword>
<dbReference type="AlphaFoldDB" id="A0A0R3TIZ3"/>
<evidence type="ECO:0000313" key="3">
    <source>
        <dbReference type="Proteomes" id="UP000278807"/>
    </source>
</evidence>
<protein>
    <submittedName>
        <fullName evidence="2 4">Uncharacterized protein</fullName>
    </submittedName>
</protein>
<evidence type="ECO:0000256" key="1">
    <source>
        <dbReference type="SAM" id="MobiDB-lite"/>
    </source>
</evidence>
<evidence type="ECO:0000313" key="2">
    <source>
        <dbReference type="EMBL" id="VDO02890.1"/>
    </source>
</evidence>
<dbReference type="EMBL" id="UZAE01009813">
    <property type="protein sequence ID" value="VDO02890.1"/>
    <property type="molecule type" value="Genomic_DNA"/>
</dbReference>
<organism evidence="4">
    <name type="scientific">Rodentolepis nana</name>
    <name type="common">Dwarf tapeworm</name>
    <name type="synonym">Hymenolepis nana</name>
    <dbReference type="NCBI Taxonomy" id="102285"/>
    <lineage>
        <taxon>Eukaryota</taxon>
        <taxon>Metazoa</taxon>
        <taxon>Spiralia</taxon>
        <taxon>Lophotrochozoa</taxon>
        <taxon>Platyhelminthes</taxon>
        <taxon>Cestoda</taxon>
        <taxon>Eucestoda</taxon>
        <taxon>Cyclophyllidea</taxon>
        <taxon>Hymenolepididae</taxon>
        <taxon>Rodentolepis</taxon>
    </lineage>
</organism>
<reference evidence="4" key="1">
    <citation type="submission" date="2017-02" db="UniProtKB">
        <authorList>
            <consortium name="WormBaseParasite"/>
        </authorList>
    </citation>
    <scope>IDENTIFICATION</scope>
</reference>
<accession>A0A0R3TIZ3</accession>
<name>A0A0R3TIZ3_RODNA</name>
<dbReference type="Proteomes" id="UP000278807">
    <property type="component" value="Unassembled WGS sequence"/>
</dbReference>
<dbReference type="WBParaSite" id="HNAJ_0000703401-mRNA-1">
    <property type="protein sequence ID" value="HNAJ_0000703401-mRNA-1"/>
    <property type="gene ID" value="HNAJ_0000703401"/>
</dbReference>
<evidence type="ECO:0000313" key="4">
    <source>
        <dbReference type="WBParaSite" id="HNAJ_0000703401-mRNA-1"/>
    </source>
</evidence>
<sequence>MDGSRCLLANAISFNLSRPPSLDHTPTPSSSNDPSFESPPGKSSTR</sequence>